<dbReference type="PANTHER" id="PTHR11364:SF27">
    <property type="entry name" value="SULFURTRANSFERASE"/>
    <property type="match status" value="1"/>
</dbReference>
<protein>
    <submittedName>
        <fullName evidence="4">Rhodanese-like domain-containing protein</fullName>
    </submittedName>
</protein>
<dbReference type="VEuPathDB" id="GiardiaDB:GMRT_15310"/>
<dbReference type="GO" id="GO:0004792">
    <property type="term" value="F:thiosulfate-cyanide sulfurtransferase activity"/>
    <property type="evidence" value="ECO:0007669"/>
    <property type="project" value="TreeGrafter"/>
</dbReference>
<accession>A0A4Z1ST06</accession>
<proteinExistence type="predicted"/>
<organism evidence="4 5">
    <name type="scientific">Giardia muris</name>
    <dbReference type="NCBI Taxonomy" id="5742"/>
    <lineage>
        <taxon>Eukaryota</taxon>
        <taxon>Metamonada</taxon>
        <taxon>Diplomonadida</taxon>
        <taxon>Hexamitidae</taxon>
        <taxon>Giardiinae</taxon>
        <taxon>Giardia</taxon>
    </lineage>
</organism>
<gene>
    <name evidence="4" type="ORF">GMRT_15310</name>
</gene>
<dbReference type="InterPro" id="IPR036873">
    <property type="entry name" value="Rhodanese-like_dom_sf"/>
</dbReference>
<evidence type="ECO:0000313" key="5">
    <source>
        <dbReference type="Proteomes" id="UP000315496"/>
    </source>
</evidence>
<dbReference type="Pfam" id="PF00581">
    <property type="entry name" value="Rhodanese"/>
    <property type="match status" value="1"/>
</dbReference>
<comment type="caution">
    <text evidence="4">The sequence shown here is derived from an EMBL/GenBank/DDBJ whole genome shotgun (WGS) entry which is preliminary data.</text>
</comment>
<evidence type="ECO:0000259" key="3">
    <source>
        <dbReference type="PROSITE" id="PS50206"/>
    </source>
</evidence>
<dbReference type="EMBL" id="VDLU01000002">
    <property type="protein sequence ID" value="TNJ28890.1"/>
    <property type="molecule type" value="Genomic_DNA"/>
</dbReference>
<keyword evidence="1" id="KW-0808">Transferase</keyword>
<dbReference type="SUPFAM" id="SSF52821">
    <property type="entry name" value="Rhodanese/Cell cycle control phosphatase"/>
    <property type="match status" value="1"/>
</dbReference>
<name>A0A4Z1ST06_GIAMU</name>
<dbReference type="InterPro" id="IPR001763">
    <property type="entry name" value="Rhodanese-like_dom"/>
</dbReference>
<feature type="domain" description="Rhodanese" evidence="3">
    <location>
        <begin position="39"/>
        <end position="131"/>
    </location>
</feature>
<dbReference type="Proteomes" id="UP000315496">
    <property type="component" value="Chromosome 2"/>
</dbReference>
<reference evidence="4 5" key="1">
    <citation type="submission" date="2019-05" db="EMBL/GenBank/DDBJ databases">
        <title>The compact genome of Giardia muris reveals important steps in the evolution of intestinal protozoan parasites.</title>
        <authorList>
            <person name="Xu F."/>
            <person name="Jimenez-Gonzalez A."/>
            <person name="Einarsson E."/>
            <person name="Astvaldsson A."/>
            <person name="Peirasmaki D."/>
            <person name="Eckmann L."/>
            <person name="Andersson J.O."/>
            <person name="Svard S.G."/>
            <person name="Jerlstrom-Hultqvist J."/>
        </authorList>
    </citation>
    <scope>NUCLEOTIDE SEQUENCE [LARGE SCALE GENOMIC DNA]</scope>
    <source>
        <strain evidence="4 5">Roberts-Thomson</strain>
    </source>
</reference>
<dbReference type="AlphaFoldDB" id="A0A4Z1ST06"/>
<keyword evidence="5" id="KW-1185">Reference proteome</keyword>
<dbReference type="PROSITE" id="PS50206">
    <property type="entry name" value="RHODANESE_3"/>
    <property type="match status" value="1"/>
</dbReference>
<evidence type="ECO:0000256" key="1">
    <source>
        <dbReference type="ARBA" id="ARBA00022679"/>
    </source>
</evidence>
<dbReference type="GO" id="GO:0005739">
    <property type="term" value="C:mitochondrion"/>
    <property type="evidence" value="ECO:0007669"/>
    <property type="project" value="TreeGrafter"/>
</dbReference>
<evidence type="ECO:0000313" key="4">
    <source>
        <dbReference type="EMBL" id="TNJ28890.1"/>
    </source>
</evidence>
<keyword evidence="2" id="KW-0677">Repeat</keyword>
<dbReference type="InterPro" id="IPR045078">
    <property type="entry name" value="TST/MPST-like"/>
</dbReference>
<sequence>MNPMLVSQQWLLDETERRRIHVFCCRDPTDASLAYEQGEFSIEHIPASLPLITTPETLMKADHIPTTAEFSRWAGLQGLISTENIVLYAQNSSNLHIYASWWYLQYFQIRRVALLMGGFHKWKGLNQPIESGPARSVRRFRELGLRPDRFLFFRRKDMELFLLSSTGTREPKAYEQKPFIYKQIVYVGTQHSPELGNFFLRLSQCFQEQAVKLKLDLLRQKATLESMQRKQKDRAIYHSIIDTTPFEHVRTLKEIGTIRTTAPTSTSALDPLTAGSQTAQSFIYRLPYTLFLTQTGTIFDGCDEETATKALSEASMAFTTSTVADSLAHTHTAFNYSASSENDMSLCSSLVTRVFSNAHINVDLPTLFMGDSLAETALVIFAATLARGTGTFLYSLHIIDEALVRKIANMMHNTLSTDLVKALDDKLVTFSKYAQDTHGRSGTSRADKKALYVAAMEDGPLSNGSKEGLVRQYRSALPQIPQYHTLMETQKTQAIRKLHTSIFMFDASVPFKACSKESLLKDMTDSISRFRTTNLGSNSDPLSALLEGREYEREYSHSNKQILSLGFHPSGRELTNTERLKLSINLPILSATREEPDYTDPATISHILQNYVSGDRHQTSALPGKPSHITTAKALASKFLAAFERISQRYKSFNICSGSSWHVNLATPDDRKDRALEGLQKRQKESLEETRQLNETRRFISKSKGQLLVPGAEQKYQMRPTTLNKKTISDPSAGLVGTRTLQRAPPTSQTATVSLQYTRSSYSKLTPVLTEEQKWREQLSAMYRDSLIRELDVASESGDGDQEASLDELDDYFELLADKALLSFTDNQDTETYALRYRQCLSELIIVSPVDSERDDEEGVNSVEGQPEHGHKVQEYLRKMTQTQVHAPMACLPTLTTPDVSLISTVKPEPESYRGAPVERQLTSLHRRRIRKRRHATLHKAVHASQPALTEQSEDSQICTPQCSAPVSLVGPRHVRIDGRQISHCPRTRAKREMAGDQWVTYKEFQLMQRLSSPATIAPAQSEELTIDPSKLTDLFDTGGVQLYFDWTGVPHLHRVHTSTLRALLKTPAVRFCIKKYGSQYFSARTHYPVLTANTMEFTFRMLETLILRRFRSRLVALTPPPIGPRSSRNTTRYGSQLFGIGQVQSCWKILRRAMAHTLTE</sequence>
<dbReference type="Gene3D" id="3.40.250.10">
    <property type="entry name" value="Rhodanese-like domain"/>
    <property type="match status" value="1"/>
</dbReference>
<dbReference type="OrthoDB" id="10330727at2759"/>
<evidence type="ECO:0000256" key="2">
    <source>
        <dbReference type="ARBA" id="ARBA00022737"/>
    </source>
</evidence>
<dbReference type="PANTHER" id="PTHR11364">
    <property type="entry name" value="THIOSULFATE SULFERTANSFERASE"/>
    <property type="match status" value="1"/>
</dbReference>